<evidence type="ECO:0000256" key="8">
    <source>
        <dbReference type="ARBA" id="ARBA00066884"/>
    </source>
</evidence>
<dbReference type="PANTHER" id="PTHR10953">
    <property type="entry name" value="UBIQUITIN-ACTIVATING ENZYME E1"/>
    <property type="match status" value="1"/>
</dbReference>
<dbReference type="SUPFAM" id="SSF69572">
    <property type="entry name" value="Activating enzymes of the ubiquitin-like proteins"/>
    <property type="match status" value="1"/>
</dbReference>
<dbReference type="InterPro" id="IPR045886">
    <property type="entry name" value="ThiF/MoeB/HesA"/>
</dbReference>
<dbReference type="NCBIfam" id="NF004281">
    <property type="entry name" value="PRK05690.1"/>
    <property type="match status" value="1"/>
</dbReference>
<name>A0A6J4MAV0_9BACT</name>
<dbReference type="PANTHER" id="PTHR10953:SF102">
    <property type="entry name" value="ADENYLYLTRANSFERASE AND SULFURTRANSFERASE MOCS3"/>
    <property type="match status" value="1"/>
</dbReference>
<dbReference type="FunFam" id="3.40.50.720:FF:000033">
    <property type="entry name" value="Adenylyltransferase and sulfurtransferase MOCS3"/>
    <property type="match status" value="1"/>
</dbReference>
<keyword evidence="4" id="KW-0067">ATP-binding</keyword>
<evidence type="ECO:0000256" key="7">
    <source>
        <dbReference type="ARBA" id="ARBA00063809"/>
    </source>
</evidence>
<comment type="function">
    <text evidence="6">Catalyzes the adenylation by ATP of the carboxyl group of the C-terminal glycine of sulfur carrier protein MoaD.</text>
</comment>
<proteinExistence type="inferred from homology"/>
<evidence type="ECO:0000259" key="13">
    <source>
        <dbReference type="Pfam" id="PF00899"/>
    </source>
</evidence>
<feature type="domain" description="THIF-type NAD/FAD binding fold" evidence="13">
    <location>
        <begin position="15"/>
        <end position="249"/>
    </location>
</feature>
<evidence type="ECO:0000256" key="2">
    <source>
        <dbReference type="ARBA" id="ARBA00022679"/>
    </source>
</evidence>
<keyword evidence="3" id="KW-0547">Nucleotide-binding</keyword>
<comment type="catalytic activity">
    <reaction evidence="5">
        <text>[molybdopterin-synthase sulfur-carrier protein]-C-terminal Gly-Gly + ATP + H(+) = [molybdopterin-synthase sulfur-carrier protein]-C-terminal Gly-Gly-AMP + diphosphate</text>
        <dbReference type="Rhea" id="RHEA:43616"/>
        <dbReference type="Rhea" id="RHEA-COMP:12159"/>
        <dbReference type="Rhea" id="RHEA-COMP:12202"/>
        <dbReference type="ChEBI" id="CHEBI:15378"/>
        <dbReference type="ChEBI" id="CHEBI:30616"/>
        <dbReference type="ChEBI" id="CHEBI:33019"/>
        <dbReference type="ChEBI" id="CHEBI:90618"/>
        <dbReference type="ChEBI" id="CHEBI:90778"/>
        <dbReference type="EC" id="2.7.7.80"/>
    </reaction>
</comment>
<comment type="subunit">
    <text evidence="7">Homodimer. Forms a stable heterotetrameric complex of 2 MoeB and 2 MoaD during adenylation of MoaD.</text>
</comment>
<protein>
    <recommendedName>
        <fullName evidence="9">Molybdopterin-synthase adenylyltransferase</fullName>
        <ecNumber evidence="8">2.7.7.80</ecNumber>
    </recommendedName>
    <alternativeName>
        <fullName evidence="12">MoaD protein adenylase</fullName>
    </alternativeName>
    <alternativeName>
        <fullName evidence="10">Molybdopterin-converting factor subunit 1 adenylase</fullName>
    </alternativeName>
    <alternativeName>
        <fullName evidence="11">Sulfur carrier protein MoaD adenylyltransferase</fullName>
    </alternativeName>
</protein>
<evidence type="ECO:0000256" key="4">
    <source>
        <dbReference type="ARBA" id="ARBA00022840"/>
    </source>
</evidence>
<evidence type="ECO:0000256" key="6">
    <source>
        <dbReference type="ARBA" id="ARBA00055169"/>
    </source>
</evidence>
<dbReference type="EC" id="2.7.7.80" evidence="8"/>
<evidence type="ECO:0000256" key="9">
    <source>
        <dbReference type="ARBA" id="ARBA00073635"/>
    </source>
</evidence>
<dbReference type="Pfam" id="PF00899">
    <property type="entry name" value="ThiF"/>
    <property type="match status" value="1"/>
</dbReference>
<organism evidence="14">
    <name type="scientific">uncultured Gemmatimonadaceae bacterium</name>
    <dbReference type="NCBI Taxonomy" id="246130"/>
    <lineage>
        <taxon>Bacteria</taxon>
        <taxon>Pseudomonadati</taxon>
        <taxon>Gemmatimonadota</taxon>
        <taxon>Gemmatimonadia</taxon>
        <taxon>Gemmatimonadales</taxon>
        <taxon>Gemmatimonadaceae</taxon>
        <taxon>environmental samples</taxon>
    </lineage>
</organism>
<keyword evidence="14" id="KW-0548">Nucleotidyltransferase</keyword>
<evidence type="ECO:0000256" key="5">
    <source>
        <dbReference type="ARBA" id="ARBA00052218"/>
    </source>
</evidence>
<feature type="non-terminal residue" evidence="14">
    <location>
        <position position="283"/>
    </location>
</feature>
<dbReference type="InterPro" id="IPR035985">
    <property type="entry name" value="Ubiquitin-activating_enz"/>
</dbReference>
<evidence type="ECO:0000256" key="11">
    <source>
        <dbReference type="ARBA" id="ARBA00075328"/>
    </source>
</evidence>
<dbReference type="Gene3D" id="3.40.50.720">
    <property type="entry name" value="NAD(P)-binding Rossmann-like Domain"/>
    <property type="match status" value="1"/>
</dbReference>
<reference evidence="14" key="1">
    <citation type="submission" date="2020-02" db="EMBL/GenBank/DDBJ databases">
        <authorList>
            <person name="Meier V. D."/>
        </authorList>
    </citation>
    <scope>NUCLEOTIDE SEQUENCE</scope>
    <source>
        <strain evidence="14">AVDCRST_MAG40</strain>
    </source>
</reference>
<dbReference type="GO" id="GO:0061605">
    <property type="term" value="F:molybdopterin-synthase adenylyltransferase activity"/>
    <property type="evidence" value="ECO:0007669"/>
    <property type="project" value="UniProtKB-EC"/>
</dbReference>
<keyword evidence="2 14" id="KW-0808">Transferase</keyword>
<gene>
    <name evidence="14" type="ORF">AVDCRST_MAG40-3083</name>
</gene>
<sequence length="283" mass="29645">MSPADTLSAPELQRYSRHLTLPNVGLEGQERLKGARVLLVGAGGLGSPAALYLAAAGVGQLGVVDADTVDTSNLQRQVLHGSEDVGRRKVDSAHRRIASLNPFVHVERYAERLTAANAMQIMRGYDVVVDGTDNFQTRYLTNDACVLLGIPNVYGSVLRFEGQASVFATPDGPCYRCLFREPPPPGAVPGCEEGGVLGVLPGLVGTIQATEAIKLVLGVGETLAGRLLLVDALRMSFRTIALRRDPACPACGTREIRELIDYDAFCGVAPAGGAAPAGPAGAA</sequence>
<dbReference type="GO" id="GO:0004792">
    <property type="term" value="F:thiosulfate-cyanide sulfurtransferase activity"/>
    <property type="evidence" value="ECO:0007669"/>
    <property type="project" value="TreeGrafter"/>
</dbReference>
<dbReference type="AlphaFoldDB" id="A0A6J4MAV0"/>
<dbReference type="CDD" id="cd00757">
    <property type="entry name" value="ThiF_MoeB_HesA_family"/>
    <property type="match status" value="1"/>
</dbReference>
<dbReference type="InterPro" id="IPR000594">
    <property type="entry name" value="ThiF_NAD_FAD-bd"/>
</dbReference>
<comment type="similarity">
    <text evidence="1">Belongs to the HesA/MoeB/ThiF family.</text>
</comment>
<dbReference type="GO" id="GO:0008146">
    <property type="term" value="F:sulfotransferase activity"/>
    <property type="evidence" value="ECO:0007669"/>
    <property type="project" value="TreeGrafter"/>
</dbReference>
<evidence type="ECO:0000256" key="3">
    <source>
        <dbReference type="ARBA" id="ARBA00022741"/>
    </source>
</evidence>
<dbReference type="GO" id="GO:0005829">
    <property type="term" value="C:cytosol"/>
    <property type="evidence" value="ECO:0007669"/>
    <property type="project" value="TreeGrafter"/>
</dbReference>
<evidence type="ECO:0000256" key="10">
    <source>
        <dbReference type="ARBA" id="ARBA00075110"/>
    </source>
</evidence>
<evidence type="ECO:0000256" key="12">
    <source>
        <dbReference type="ARBA" id="ARBA00078531"/>
    </source>
</evidence>
<accession>A0A6J4MAV0</accession>
<dbReference type="EMBL" id="CADCTX010000847">
    <property type="protein sequence ID" value="CAA9354578.1"/>
    <property type="molecule type" value="Genomic_DNA"/>
</dbReference>
<dbReference type="GO" id="GO:0005524">
    <property type="term" value="F:ATP binding"/>
    <property type="evidence" value="ECO:0007669"/>
    <property type="project" value="UniProtKB-KW"/>
</dbReference>
<evidence type="ECO:0000256" key="1">
    <source>
        <dbReference type="ARBA" id="ARBA00009919"/>
    </source>
</evidence>
<evidence type="ECO:0000313" key="14">
    <source>
        <dbReference type="EMBL" id="CAA9354578.1"/>
    </source>
</evidence>
<dbReference type="GO" id="GO:0008641">
    <property type="term" value="F:ubiquitin-like modifier activating enzyme activity"/>
    <property type="evidence" value="ECO:0007669"/>
    <property type="project" value="InterPro"/>
</dbReference>